<accession>X1SSZ1</accession>
<feature type="non-terminal residue" evidence="2">
    <location>
        <position position="1"/>
    </location>
</feature>
<feature type="domain" description="UDP-N-acetylglucosamine 2-epimerase" evidence="1">
    <location>
        <begin position="1"/>
        <end position="188"/>
    </location>
</feature>
<organism evidence="2">
    <name type="scientific">marine sediment metagenome</name>
    <dbReference type="NCBI Taxonomy" id="412755"/>
    <lineage>
        <taxon>unclassified sequences</taxon>
        <taxon>metagenomes</taxon>
        <taxon>ecological metagenomes</taxon>
    </lineage>
</organism>
<dbReference type="PANTHER" id="PTHR43174">
    <property type="entry name" value="UDP-N-ACETYLGLUCOSAMINE 2-EPIMERASE"/>
    <property type="match status" value="1"/>
</dbReference>
<reference evidence="2" key="1">
    <citation type="journal article" date="2014" name="Front. Microbiol.">
        <title>High frequency of phylogenetically diverse reductive dehalogenase-homologous genes in deep subseafloor sedimentary metagenomes.</title>
        <authorList>
            <person name="Kawai M."/>
            <person name="Futagami T."/>
            <person name="Toyoda A."/>
            <person name="Takaki Y."/>
            <person name="Nishi S."/>
            <person name="Hori S."/>
            <person name="Arai W."/>
            <person name="Tsubouchi T."/>
            <person name="Morono Y."/>
            <person name="Uchiyama I."/>
            <person name="Ito T."/>
            <person name="Fujiyama A."/>
            <person name="Inagaki F."/>
            <person name="Takami H."/>
        </authorList>
    </citation>
    <scope>NUCLEOTIDE SEQUENCE</scope>
    <source>
        <strain evidence="2">Expedition CK06-06</strain>
    </source>
</reference>
<dbReference type="EMBL" id="BARW01016862">
    <property type="protein sequence ID" value="GAI96038.1"/>
    <property type="molecule type" value="Genomic_DNA"/>
</dbReference>
<name>X1SSZ1_9ZZZZ</name>
<dbReference type="AlphaFoldDB" id="X1SSZ1"/>
<gene>
    <name evidence="2" type="ORF">S12H4_29264</name>
</gene>
<dbReference type="Gene3D" id="3.40.50.2000">
    <property type="entry name" value="Glycogen Phosphorylase B"/>
    <property type="match status" value="1"/>
</dbReference>
<evidence type="ECO:0000259" key="1">
    <source>
        <dbReference type="Pfam" id="PF02350"/>
    </source>
</evidence>
<dbReference type="SUPFAM" id="SSF53756">
    <property type="entry name" value="UDP-Glycosyltransferase/glycogen phosphorylase"/>
    <property type="match status" value="1"/>
</dbReference>
<dbReference type="InterPro" id="IPR029767">
    <property type="entry name" value="WecB-like"/>
</dbReference>
<sequence length="191" mass="21609">LHTGQHYDSNMSEEFFSELDIPTPDYNLQVGSDTPARQTAKMMMGIEDIVLKEWPDFILIYGDTNSTIAGALVGAKLHIPVVHVEAGLRSYDREMPEEINRVVSDSISTILFCPTQTAVNNLKREGITKGVYNVGDIMLETYLYYKDQAQKNSEILNKLNLKPKEFILCTIHRASNADNIENLKNIFNHCI</sequence>
<protein>
    <recommendedName>
        <fullName evidence="1">UDP-N-acetylglucosamine 2-epimerase domain-containing protein</fullName>
    </recommendedName>
</protein>
<dbReference type="Pfam" id="PF02350">
    <property type="entry name" value="Epimerase_2"/>
    <property type="match status" value="1"/>
</dbReference>
<dbReference type="InterPro" id="IPR003331">
    <property type="entry name" value="UDP_GlcNAc_Epimerase_2_dom"/>
</dbReference>
<proteinExistence type="predicted"/>
<comment type="caution">
    <text evidence="2">The sequence shown here is derived from an EMBL/GenBank/DDBJ whole genome shotgun (WGS) entry which is preliminary data.</text>
</comment>
<evidence type="ECO:0000313" key="2">
    <source>
        <dbReference type="EMBL" id="GAI96038.1"/>
    </source>
</evidence>
<dbReference type="PANTHER" id="PTHR43174:SF1">
    <property type="entry name" value="UDP-N-ACETYLGLUCOSAMINE 2-EPIMERASE"/>
    <property type="match status" value="1"/>
</dbReference>